<keyword evidence="7 9" id="KW-0443">Lipid metabolism</keyword>
<evidence type="ECO:0000256" key="1">
    <source>
        <dbReference type="ARBA" id="ARBA00004613"/>
    </source>
</evidence>
<dbReference type="Pfam" id="PF04916">
    <property type="entry name" value="Phospholip_B"/>
    <property type="match status" value="1"/>
</dbReference>
<proteinExistence type="inferred from homology"/>
<dbReference type="PANTHER" id="PTHR12370:SF3">
    <property type="entry name" value="PHOSPHOLIPASE B-LIKE 2-RELATED"/>
    <property type="match status" value="1"/>
</dbReference>
<dbReference type="GO" id="GO:0004620">
    <property type="term" value="F:phospholipase activity"/>
    <property type="evidence" value="ECO:0007669"/>
    <property type="project" value="InterPro"/>
</dbReference>
<protein>
    <recommendedName>
        <fullName evidence="9">Phospholipase B-like</fullName>
        <ecNumber evidence="9">3.1.1.-</ecNumber>
    </recommendedName>
</protein>
<keyword evidence="11" id="KW-1185">Reference proteome</keyword>
<evidence type="ECO:0000256" key="4">
    <source>
        <dbReference type="ARBA" id="ARBA00022729"/>
    </source>
</evidence>
<evidence type="ECO:0000256" key="5">
    <source>
        <dbReference type="ARBA" id="ARBA00022801"/>
    </source>
</evidence>
<keyword evidence="5 9" id="KW-0378">Hydrolase</keyword>
<keyword evidence="4 9" id="KW-0732">Signal</keyword>
<keyword evidence="8" id="KW-0325">Glycoprotein</keyword>
<dbReference type="Proteomes" id="UP000695562">
    <property type="component" value="Unassembled WGS sequence"/>
</dbReference>
<reference evidence="10" key="1">
    <citation type="submission" date="2020-01" db="EMBL/GenBank/DDBJ databases">
        <title>Development of genomics and gene disruption for Polysphondylium violaceum indicates a role for the polyketide synthase stlB in stalk morphogenesis.</title>
        <authorList>
            <person name="Narita B."/>
            <person name="Kawabe Y."/>
            <person name="Kin K."/>
            <person name="Saito T."/>
            <person name="Gibbs R."/>
            <person name="Kuspa A."/>
            <person name="Muzny D."/>
            <person name="Queller D."/>
            <person name="Richards S."/>
            <person name="Strassman J."/>
            <person name="Sucgang R."/>
            <person name="Worley K."/>
            <person name="Schaap P."/>
        </authorList>
    </citation>
    <scope>NUCLEOTIDE SEQUENCE</scope>
    <source>
        <strain evidence="10">QSvi11</strain>
    </source>
</reference>
<evidence type="ECO:0000256" key="2">
    <source>
        <dbReference type="ARBA" id="ARBA00007835"/>
    </source>
</evidence>
<dbReference type="GO" id="GO:0009395">
    <property type="term" value="P:phospholipid catabolic process"/>
    <property type="evidence" value="ECO:0007669"/>
    <property type="project" value="TreeGrafter"/>
</dbReference>
<comment type="similarity">
    <text evidence="2 9">Belongs to the phospholipase B-like family.</text>
</comment>
<dbReference type="GO" id="GO:0005576">
    <property type="term" value="C:extracellular region"/>
    <property type="evidence" value="ECO:0007669"/>
    <property type="project" value="UniProtKB-SubCell"/>
</dbReference>
<dbReference type="Gene3D" id="3.60.60.30">
    <property type="match status" value="1"/>
</dbReference>
<evidence type="ECO:0000256" key="9">
    <source>
        <dbReference type="RuleBase" id="RU364138"/>
    </source>
</evidence>
<evidence type="ECO:0000256" key="6">
    <source>
        <dbReference type="ARBA" id="ARBA00022963"/>
    </source>
</evidence>
<comment type="caution">
    <text evidence="10">The sequence shown here is derived from an EMBL/GenBank/DDBJ whole genome shotgun (WGS) entry which is preliminary data.</text>
</comment>
<evidence type="ECO:0000313" key="11">
    <source>
        <dbReference type="Proteomes" id="UP000695562"/>
    </source>
</evidence>
<keyword evidence="6 9" id="KW-0442">Lipid degradation</keyword>
<accession>A0A8J4UPQ3</accession>
<evidence type="ECO:0000256" key="7">
    <source>
        <dbReference type="ARBA" id="ARBA00023098"/>
    </source>
</evidence>
<gene>
    <name evidence="10" type="ORF">CYY_009151</name>
</gene>
<evidence type="ECO:0000313" key="10">
    <source>
        <dbReference type="EMBL" id="KAF2069526.1"/>
    </source>
</evidence>
<organism evidence="10 11">
    <name type="scientific">Polysphondylium violaceum</name>
    <dbReference type="NCBI Taxonomy" id="133409"/>
    <lineage>
        <taxon>Eukaryota</taxon>
        <taxon>Amoebozoa</taxon>
        <taxon>Evosea</taxon>
        <taxon>Eumycetozoa</taxon>
        <taxon>Dictyostelia</taxon>
        <taxon>Dictyosteliales</taxon>
        <taxon>Dictyosteliaceae</taxon>
        <taxon>Polysphondylium</taxon>
    </lineage>
</organism>
<keyword evidence="3" id="KW-0964">Secreted</keyword>
<feature type="signal peptide" evidence="9">
    <location>
        <begin position="1"/>
        <end position="20"/>
    </location>
</feature>
<dbReference type="EC" id="3.1.1.-" evidence="9"/>
<dbReference type="InterPro" id="IPR007000">
    <property type="entry name" value="PLipase_B-like"/>
</dbReference>
<evidence type="ECO:0000256" key="8">
    <source>
        <dbReference type="ARBA" id="ARBA00023180"/>
    </source>
</evidence>
<feature type="chain" id="PRO_5035341531" description="Phospholipase B-like" evidence="9">
    <location>
        <begin position="21"/>
        <end position="581"/>
    </location>
</feature>
<name>A0A8J4UPQ3_9MYCE</name>
<dbReference type="PANTHER" id="PTHR12370">
    <property type="entry name" value="PHOSPHOLIPASE B-RELATED"/>
    <property type="match status" value="1"/>
</dbReference>
<comment type="function">
    <text evidence="9">Putative phospholipase.</text>
</comment>
<comment type="subcellular location">
    <subcellularLocation>
        <location evidence="1">Secreted</location>
    </subcellularLocation>
</comment>
<evidence type="ECO:0000256" key="3">
    <source>
        <dbReference type="ARBA" id="ARBA00022525"/>
    </source>
</evidence>
<dbReference type="OrthoDB" id="443524at2759"/>
<sequence length="581" mass="66626">MKSILLKLFLLFLVIENSFCIKINVQDDRIKFKDESFDKNNKQFDSNIQTYSIVFKQDDSGICAPFSVVNGVDKNAIAIANYQGDLSINGWAYLSINTSSSYNDTMQAAAAGFLEGFLTYQHTWDSKVNYYTNQFQSNSIPSKILDWILINIQFMRESIKNEPDSIYWKHIELTLTQIEYMVFGHNEAVGESNQEKSLQLADFFILNMFGDLFDLVPALNLTDELTYYKKDLNNIEDYFSRAQHCSALVKLTADLGELFAGHTTWNSFSTQVRILKSYTFGFSLESGIKSRSILFSSYPGVLISIDDFYQLDTELVILETTNSLITNDLYHLIQPKSVLSWLRIMNANRLSTDGATWCTTFALYNSGTYNNQYIIIDYKKFTPYKELRDGALYVIEQIPLLVEYSDETDLLRISHFPSYNIPFFENIYNLSGYNTFKYPKGSQVEFLSYQAAPRAEIFRRDASKIATIQDFQNLLRYNDWQNDPLSHNNPSYSISARRDLTPSSVGNATADGGLDCKVTSYSLLQQGKIYAIGGPTYQQQPVFQWSTSAFNLSVSHQGQPDVWKFDWFEYTSTTFNPITNE</sequence>
<dbReference type="EMBL" id="AJWJ01000645">
    <property type="protein sequence ID" value="KAF2069526.1"/>
    <property type="molecule type" value="Genomic_DNA"/>
</dbReference>
<dbReference type="AlphaFoldDB" id="A0A8J4UPQ3"/>